<accession>A0A0F9STC5</accession>
<comment type="caution">
    <text evidence="2">The sequence shown here is derived from an EMBL/GenBank/DDBJ whole genome shotgun (WGS) entry which is preliminary data.</text>
</comment>
<gene>
    <name evidence="2" type="ORF">LCGC14_0477780</name>
</gene>
<protein>
    <submittedName>
        <fullName evidence="2">Uncharacterized protein</fullName>
    </submittedName>
</protein>
<name>A0A0F9STC5_9ZZZZ</name>
<organism evidence="2">
    <name type="scientific">marine sediment metagenome</name>
    <dbReference type="NCBI Taxonomy" id="412755"/>
    <lineage>
        <taxon>unclassified sequences</taxon>
        <taxon>metagenomes</taxon>
        <taxon>ecological metagenomes</taxon>
    </lineage>
</organism>
<proteinExistence type="predicted"/>
<keyword evidence="1" id="KW-0812">Transmembrane</keyword>
<sequence length="43" mass="4887">MKFNWTPIIIGFGLFLLFGMLFYIGFVIIDSHNICNAMNLTGC</sequence>
<keyword evidence="1" id="KW-0472">Membrane</keyword>
<dbReference type="AlphaFoldDB" id="A0A0F9STC5"/>
<dbReference type="EMBL" id="LAZR01000515">
    <property type="protein sequence ID" value="KKN65842.1"/>
    <property type="molecule type" value="Genomic_DNA"/>
</dbReference>
<evidence type="ECO:0000313" key="2">
    <source>
        <dbReference type="EMBL" id="KKN65842.1"/>
    </source>
</evidence>
<reference evidence="2" key="1">
    <citation type="journal article" date="2015" name="Nature">
        <title>Complex archaea that bridge the gap between prokaryotes and eukaryotes.</title>
        <authorList>
            <person name="Spang A."/>
            <person name="Saw J.H."/>
            <person name="Jorgensen S.L."/>
            <person name="Zaremba-Niedzwiedzka K."/>
            <person name="Martijn J."/>
            <person name="Lind A.E."/>
            <person name="van Eijk R."/>
            <person name="Schleper C."/>
            <person name="Guy L."/>
            <person name="Ettema T.J."/>
        </authorList>
    </citation>
    <scope>NUCLEOTIDE SEQUENCE</scope>
</reference>
<keyword evidence="1" id="KW-1133">Transmembrane helix</keyword>
<evidence type="ECO:0000256" key="1">
    <source>
        <dbReference type="SAM" id="Phobius"/>
    </source>
</evidence>
<feature type="transmembrane region" description="Helical" evidence="1">
    <location>
        <begin position="6"/>
        <end position="29"/>
    </location>
</feature>